<dbReference type="InterPro" id="IPR001128">
    <property type="entry name" value="Cyt_P450"/>
</dbReference>
<comment type="similarity">
    <text evidence="3 10">Belongs to the cytochrome P450 family.</text>
</comment>
<comment type="pathway">
    <text evidence="2">Secondary metabolite biosynthesis.</text>
</comment>
<dbReference type="InterPro" id="IPR002401">
    <property type="entry name" value="Cyt_P450_E_grp-I"/>
</dbReference>
<dbReference type="CDD" id="cd11065">
    <property type="entry name" value="CYP64-like"/>
    <property type="match status" value="1"/>
</dbReference>
<dbReference type="AlphaFoldDB" id="A0A0C2WYM2"/>
<dbReference type="Gene3D" id="1.10.630.10">
    <property type="entry name" value="Cytochrome P450"/>
    <property type="match status" value="1"/>
</dbReference>
<keyword evidence="11" id="KW-0732">Signal</keyword>
<evidence type="ECO:0000256" key="9">
    <source>
        <dbReference type="PIRSR" id="PIRSR602401-1"/>
    </source>
</evidence>
<organism evidence="12 13">
    <name type="scientific">Amanita muscaria (strain Koide BX008)</name>
    <dbReference type="NCBI Taxonomy" id="946122"/>
    <lineage>
        <taxon>Eukaryota</taxon>
        <taxon>Fungi</taxon>
        <taxon>Dikarya</taxon>
        <taxon>Basidiomycota</taxon>
        <taxon>Agaricomycotina</taxon>
        <taxon>Agaricomycetes</taxon>
        <taxon>Agaricomycetidae</taxon>
        <taxon>Agaricales</taxon>
        <taxon>Pluteineae</taxon>
        <taxon>Amanitaceae</taxon>
        <taxon>Amanita</taxon>
    </lineage>
</organism>
<dbReference type="GO" id="GO:0020037">
    <property type="term" value="F:heme binding"/>
    <property type="evidence" value="ECO:0007669"/>
    <property type="project" value="InterPro"/>
</dbReference>
<evidence type="ECO:0000256" key="5">
    <source>
        <dbReference type="ARBA" id="ARBA00022723"/>
    </source>
</evidence>
<dbReference type="SUPFAM" id="SSF48264">
    <property type="entry name" value="Cytochrome P450"/>
    <property type="match status" value="1"/>
</dbReference>
<name>A0A0C2WYM2_AMAMK</name>
<dbReference type="InterPro" id="IPR036396">
    <property type="entry name" value="Cyt_P450_sf"/>
</dbReference>
<feature type="binding site" description="axial binding residue" evidence="9">
    <location>
        <position position="433"/>
    </location>
    <ligand>
        <name>heme</name>
        <dbReference type="ChEBI" id="CHEBI:30413"/>
    </ligand>
    <ligandPart>
        <name>Fe</name>
        <dbReference type="ChEBI" id="CHEBI:18248"/>
    </ligandPart>
</feature>
<gene>
    <name evidence="12" type="ORF">M378DRAFT_23224</name>
</gene>
<proteinExistence type="inferred from homology"/>
<evidence type="ECO:0000313" key="12">
    <source>
        <dbReference type="EMBL" id="KIL66927.1"/>
    </source>
</evidence>
<evidence type="ECO:0000256" key="6">
    <source>
        <dbReference type="ARBA" id="ARBA00023002"/>
    </source>
</evidence>
<evidence type="ECO:0000256" key="10">
    <source>
        <dbReference type="RuleBase" id="RU000461"/>
    </source>
</evidence>
<evidence type="ECO:0000256" key="4">
    <source>
        <dbReference type="ARBA" id="ARBA00022617"/>
    </source>
</evidence>
<dbReference type="OrthoDB" id="2789670at2759"/>
<keyword evidence="13" id="KW-1185">Reference proteome</keyword>
<dbReference type="STRING" id="946122.A0A0C2WYM2"/>
<comment type="cofactor">
    <cofactor evidence="1 9">
        <name>heme</name>
        <dbReference type="ChEBI" id="CHEBI:30413"/>
    </cofactor>
</comment>
<protein>
    <recommendedName>
        <fullName evidence="14">Cytochrome P450</fullName>
    </recommendedName>
</protein>
<sequence>MSSTVFIFASLCLVVSYVVLQSTRKSQPPYPPGPPPKPIIGNALDIPFKKPWLKYLEWSKRFNSGIIHLCALRHHIVVLNKMEDVAELMERRSSKYSGRPASPISKLLDIEMMTALLPYGSTLRKHRKFLEENLRKDVVHRYRQLVTEKVHIFMEQLLQDPVGFDEHCNTLSTSVSLATTFGYDVIAGKKKDPFVEAGQYAIASTSEIILPGRTLVVVLPFLRHIPPWFPGAATQRFCAQIRDAYVRYRIGSFEYVKRNMAAGIAKDCIAKRLLERSDLSTGPFGDEEILTNAVLNLYVAAVETTQIALVIFILAMTVHPLEQHRAQHEIDRVIGSDRLPTFDDRSSLPYVEALYREVLRWRPIAPLAVPHSTDADDALLNSVPSRLHCLAITRDSTTYPDPEEFRPERFFKEDGTLIDDNIRYVFGFGRRICPGEHMADLVMWLMMASVLAMFNISKAKDEDGNVIEVDASAESFTDAIGSRPLPFKCSITPRSHAESLIRDAADIALEKLNV</sequence>
<dbReference type="PROSITE" id="PS00086">
    <property type="entry name" value="CYTOCHROME_P450"/>
    <property type="match status" value="1"/>
</dbReference>
<keyword evidence="7 9" id="KW-0408">Iron</keyword>
<accession>A0A0C2WYM2</accession>
<evidence type="ECO:0000256" key="7">
    <source>
        <dbReference type="ARBA" id="ARBA00023004"/>
    </source>
</evidence>
<dbReference type="InterPro" id="IPR050364">
    <property type="entry name" value="Cytochrome_P450_fung"/>
</dbReference>
<evidence type="ECO:0000256" key="3">
    <source>
        <dbReference type="ARBA" id="ARBA00010617"/>
    </source>
</evidence>
<dbReference type="Proteomes" id="UP000054549">
    <property type="component" value="Unassembled WGS sequence"/>
</dbReference>
<keyword evidence="4 9" id="KW-0349">Heme</keyword>
<feature type="signal peptide" evidence="11">
    <location>
        <begin position="1"/>
        <end position="20"/>
    </location>
</feature>
<dbReference type="EMBL" id="KN818234">
    <property type="protein sequence ID" value="KIL66927.1"/>
    <property type="molecule type" value="Genomic_DNA"/>
</dbReference>
<keyword evidence="5 9" id="KW-0479">Metal-binding</keyword>
<dbReference type="GO" id="GO:0005506">
    <property type="term" value="F:iron ion binding"/>
    <property type="evidence" value="ECO:0007669"/>
    <property type="project" value="InterPro"/>
</dbReference>
<keyword evidence="8 10" id="KW-0503">Monooxygenase</keyword>
<dbReference type="HOGENOM" id="CLU_001570_2_3_1"/>
<evidence type="ECO:0000256" key="11">
    <source>
        <dbReference type="SAM" id="SignalP"/>
    </source>
</evidence>
<dbReference type="GO" id="GO:0004497">
    <property type="term" value="F:monooxygenase activity"/>
    <property type="evidence" value="ECO:0007669"/>
    <property type="project" value="UniProtKB-KW"/>
</dbReference>
<dbReference type="InterPro" id="IPR017972">
    <property type="entry name" value="Cyt_P450_CS"/>
</dbReference>
<dbReference type="PANTHER" id="PTHR46300:SF7">
    <property type="entry name" value="P450, PUTATIVE (EUROFUNG)-RELATED"/>
    <property type="match status" value="1"/>
</dbReference>
<evidence type="ECO:0000256" key="2">
    <source>
        <dbReference type="ARBA" id="ARBA00005179"/>
    </source>
</evidence>
<feature type="chain" id="PRO_5002173890" description="Cytochrome P450" evidence="11">
    <location>
        <begin position="21"/>
        <end position="514"/>
    </location>
</feature>
<evidence type="ECO:0000256" key="1">
    <source>
        <dbReference type="ARBA" id="ARBA00001971"/>
    </source>
</evidence>
<keyword evidence="6 10" id="KW-0560">Oxidoreductase</keyword>
<evidence type="ECO:0000313" key="13">
    <source>
        <dbReference type="Proteomes" id="UP000054549"/>
    </source>
</evidence>
<dbReference type="InParanoid" id="A0A0C2WYM2"/>
<dbReference type="PRINTS" id="PR00463">
    <property type="entry name" value="EP450I"/>
</dbReference>
<evidence type="ECO:0000256" key="8">
    <source>
        <dbReference type="ARBA" id="ARBA00023033"/>
    </source>
</evidence>
<dbReference type="PANTHER" id="PTHR46300">
    <property type="entry name" value="P450, PUTATIVE (EUROFUNG)-RELATED-RELATED"/>
    <property type="match status" value="1"/>
</dbReference>
<dbReference type="GO" id="GO:0016705">
    <property type="term" value="F:oxidoreductase activity, acting on paired donors, with incorporation or reduction of molecular oxygen"/>
    <property type="evidence" value="ECO:0007669"/>
    <property type="project" value="InterPro"/>
</dbReference>
<evidence type="ECO:0008006" key="14">
    <source>
        <dbReference type="Google" id="ProtNLM"/>
    </source>
</evidence>
<reference evidence="12 13" key="1">
    <citation type="submission" date="2014-04" db="EMBL/GenBank/DDBJ databases">
        <title>Evolutionary Origins and Diversification of the Mycorrhizal Mutualists.</title>
        <authorList>
            <consortium name="DOE Joint Genome Institute"/>
            <consortium name="Mycorrhizal Genomics Consortium"/>
            <person name="Kohler A."/>
            <person name="Kuo A."/>
            <person name="Nagy L.G."/>
            <person name="Floudas D."/>
            <person name="Copeland A."/>
            <person name="Barry K.W."/>
            <person name="Cichocki N."/>
            <person name="Veneault-Fourrey C."/>
            <person name="LaButti K."/>
            <person name="Lindquist E.A."/>
            <person name="Lipzen A."/>
            <person name="Lundell T."/>
            <person name="Morin E."/>
            <person name="Murat C."/>
            <person name="Riley R."/>
            <person name="Ohm R."/>
            <person name="Sun H."/>
            <person name="Tunlid A."/>
            <person name="Henrissat B."/>
            <person name="Grigoriev I.V."/>
            <person name="Hibbett D.S."/>
            <person name="Martin F."/>
        </authorList>
    </citation>
    <scope>NUCLEOTIDE SEQUENCE [LARGE SCALE GENOMIC DNA]</scope>
    <source>
        <strain evidence="12 13">Koide BX008</strain>
    </source>
</reference>
<dbReference type="Pfam" id="PF00067">
    <property type="entry name" value="p450"/>
    <property type="match status" value="1"/>
</dbReference>